<evidence type="ECO:0000256" key="2">
    <source>
        <dbReference type="ARBA" id="ARBA00006683"/>
    </source>
</evidence>
<dbReference type="InterPro" id="IPR003856">
    <property type="entry name" value="LPS_length_determ_N"/>
</dbReference>
<dbReference type="InterPro" id="IPR032807">
    <property type="entry name" value="GNVR"/>
</dbReference>
<dbReference type="Proteomes" id="UP000591071">
    <property type="component" value="Unassembled WGS sequence"/>
</dbReference>
<keyword evidence="3" id="KW-1003">Cell membrane</keyword>
<feature type="transmembrane region" description="Helical" evidence="8">
    <location>
        <begin position="412"/>
        <end position="432"/>
    </location>
</feature>
<evidence type="ECO:0000313" key="12">
    <source>
        <dbReference type="Proteomes" id="UP000591071"/>
    </source>
</evidence>
<gene>
    <name evidence="11" type="ORF">HF872_08900</name>
</gene>
<dbReference type="RefSeq" id="WP_170087751.1">
    <property type="nucleotide sequence ID" value="NZ_JABAFG010000014.1"/>
</dbReference>
<comment type="caution">
    <text evidence="11">The sequence shown here is derived from an EMBL/GenBank/DDBJ whole genome shotgun (WGS) entry which is preliminary data.</text>
</comment>
<keyword evidence="4 8" id="KW-0812">Transmembrane</keyword>
<accession>A0A848BQV1</accession>
<feature type="coiled-coil region" evidence="7">
    <location>
        <begin position="168"/>
        <end position="202"/>
    </location>
</feature>
<dbReference type="PANTHER" id="PTHR32309:SF13">
    <property type="entry name" value="FERRIC ENTEROBACTIN TRANSPORT PROTEIN FEPE"/>
    <property type="match status" value="1"/>
</dbReference>
<comment type="subcellular location">
    <subcellularLocation>
        <location evidence="1">Cell membrane</location>
        <topology evidence="1">Multi-pass membrane protein</topology>
    </subcellularLocation>
</comment>
<proteinExistence type="inferred from homology"/>
<evidence type="ECO:0000259" key="9">
    <source>
        <dbReference type="Pfam" id="PF02706"/>
    </source>
</evidence>
<feature type="transmembrane region" description="Helical" evidence="8">
    <location>
        <begin position="22"/>
        <end position="44"/>
    </location>
</feature>
<reference evidence="11 12" key="1">
    <citation type="submission" date="2020-04" db="EMBL/GenBank/DDBJ databases">
        <authorList>
            <person name="Hitch T.C.A."/>
            <person name="Wylensek D."/>
            <person name="Clavel T."/>
        </authorList>
    </citation>
    <scope>NUCLEOTIDE SEQUENCE [LARGE SCALE GENOMIC DNA]</scope>
    <source>
        <strain evidence="11 12">Oil-RF-744-FAT-WT-6-1</strain>
    </source>
</reference>
<protein>
    <submittedName>
        <fullName evidence="11">GumC family protein</fullName>
    </submittedName>
</protein>
<organism evidence="11 12">
    <name type="scientific">Megasphaera hexanoica</name>
    <dbReference type="NCBI Taxonomy" id="1675036"/>
    <lineage>
        <taxon>Bacteria</taxon>
        <taxon>Bacillati</taxon>
        <taxon>Bacillota</taxon>
        <taxon>Negativicutes</taxon>
        <taxon>Veillonellales</taxon>
        <taxon>Veillonellaceae</taxon>
        <taxon>Megasphaera</taxon>
    </lineage>
</organism>
<dbReference type="GO" id="GO:0004713">
    <property type="term" value="F:protein tyrosine kinase activity"/>
    <property type="evidence" value="ECO:0007669"/>
    <property type="project" value="TreeGrafter"/>
</dbReference>
<evidence type="ECO:0000256" key="1">
    <source>
        <dbReference type="ARBA" id="ARBA00004651"/>
    </source>
</evidence>
<dbReference type="AlphaFoldDB" id="A0A848BQV1"/>
<dbReference type="InterPro" id="IPR050445">
    <property type="entry name" value="Bact_polysacc_biosynth/exp"/>
</dbReference>
<evidence type="ECO:0000256" key="7">
    <source>
        <dbReference type="SAM" id="Coils"/>
    </source>
</evidence>
<evidence type="ECO:0000256" key="5">
    <source>
        <dbReference type="ARBA" id="ARBA00022989"/>
    </source>
</evidence>
<dbReference type="EMBL" id="JABAFG010000014">
    <property type="protein sequence ID" value="NME28731.1"/>
    <property type="molecule type" value="Genomic_DNA"/>
</dbReference>
<dbReference type="PANTHER" id="PTHR32309">
    <property type="entry name" value="TYROSINE-PROTEIN KINASE"/>
    <property type="match status" value="1"/>
</dbReference>
<evidence type="ECO:0000313" key="11">
    <source>
        <dbReference type="EMBL" id="NME28731.1"/>
    </source>
</evidence>
<evidence type="ECO:0000259" key="10">
    <source>
        <dbReference type="Pfam" id="PF13807"/>
    </source>
</evidence>
<feature type="domain" description="Polysaccharide chain length determinant N-terminal" evidence="9">
    <location>
        <begin position="5"/>
        <end position="97"/>
    </location>
</feature>
<keyword evidence="6 8" id="KW-0472">Membrane</keyword>
<dbReference type="Pfam" id="PF02706">
    <property type="entry name" value="Wzz"/>
    <property type="match status" value="1"/>
</dbReference>
<evidence type="ECO:0000256" key="4">
    <source>
        <dbReference type="ARBA" id="ARBA00022692"/>
    </source>
</evidence>
<keyword evidence="7" id="KW-0175">Coiled coil</keyword>
<evidence type="ECO:0000256" key="3">
    <source>
        <dbReference type="ARBA" id="ARBA00022475"/>
    </source>
</evidence>
<sequence>MEEITIDLKDLFETIWQEKKKVAAVTAVCMAMGALYLVVAPPVYQSTSLLRIKQDQGLADSIMSKVTGGNTANDKQRMMTDAEILKSRNVVLPVIEQTEERNSSGELPTYEAYVKSHIITKPYKDTEILEVDVTGKTPEQAQKANELLVQGFMNRLTELSHDEQRRTREFLEQRLGTSKGELNDAENKLQQYQSANKMYSTDDQMKQLTEKLNIVDKAKAENQLNLETAQAGLNSVNEQLSSAGVSIADSPAIQQYKTQLAQLEATKAGYVGKYTDEHPKMQEINNQIATTKASLDTEIGNIVSQQAPSSNAVQQGLLADKFKNEAAIAVAQSKKTALDQMDAQNNAIISSLPKKEQGFVRVKRDANVANEIYVMLAKRLEEAKVAEVMVPNEVQVVDAATLPEKPIKPRKLLTMAIATILGLLLGMGGVVAQSLLYRKIRTAEDVEKELGLPVLGMVPDADNMRYEHQSESFWRKWRDKLWRK</sequence>
<keyword evidence="5 8" id="KW-1133">Transmembrane helix</keyword>
<feature type="domain" description="Tyrosine-protein kinase G-rich" evidence="10">
    <location>
        <begin position="355"/>
        <end position="433"/>
    </location>
</feature>
<name>A0A848BQV1_9FIRM</name>
<evidence type="ECO:0000256" key="6">
    <source>
        <dbReference type="ARBA" id="ARBA00023136"/>
    </source>
</evidence>
<comment type="similarity">
    <text evidence="2">Belongs to the CpsC/CapA family.</text>
</comment>
<dbReference type="GO" id="GO:0005886">
    <property type="term" value="C:plasma membrane"/>
    <property type="evidence" value="ECO:0007669"/>
    <property type="project" value="UniProtKB-SubCell"/>
</dbReference>
<evidence type="ECO:0000256" key="8">
    <source>
        <dbReference type="SAM" id="Phobius"/>
    </source>
</evidence>
<dbReference type="Pfam" id="PF13807">
    <property type="entry name" value="GNVR"/>
    <property type="match status" value="1"/>
</dbReference>